<sequence>MYCTRSSFRNFDHAWRLGIQPNMNLDSDV</sequence>
<reference evidence="1" key="1">
    <citation type="submission" date="2014-09" db="EMBL/GenBank/DDBJ databases">
        <authorList>
            <person name="Magalhaes I.L.F."/>
            <person name="Oliveira U."/>
            <person name="Santos F.R."/>
            <person name="Vidigal T.H.D.A."/>
            <person name="Brescovit A.D."/>
            <person name="Santos A.J."/>
        </authorList>
    </citation>
    <scope>NUCLEOTIDE SEQUENCE</scope>
    <source>
        <tissue evidence="1">Shoot tissue taken approximately 20 cm above the soil surface</tissue>
    </source>
</reference>
<protein>
    <submittedName>
        <fullName evidence="1">Uncharacterized protein</fullName>
    </submittedName>
</protein>
<proteinExistence type="predicted"/>
<organism evidence="1">
    <name type="scientific">Arundo donax</name>
    <name type="common">Giant reed</name>
    <name type="synonym">Donax arundinaceus</name>
    <dbReference type="NCBI Taxonomy" id="35708"/>
    <lineage>
        <taxon>Eukaryota</taxon>
        <taxon>Viridiplantae</taxon>
        <taxon>Streptophyta</taxon>
        <taxon>Embryophyta</taxon>
        <taxon>Tracheophyta</taxon>
        <taxon>Spermatophyta</taxon>
        <taxon>Magnoliopsida</taxon>
        <taxon>Liliopsida</taxon>
        <taxon>Poales</taxon>
        <taxon>Poaceae</taxon>
        <taxon>PACMAD clade</taxon>
        <taxon>Arundinoideae</taxon>
        <taxon>Arundineae</taxon>
        <taxon>Arundo</taxon>
    </lineage>
</organism>
<name>A0A0A9B757_ARUDO</name>
<evidence type="ECO:0000313" key="1">
    <source>
        <dbReference type="EMBL" id="JAD59176.1"/>
    </source>
</evidence>
<dbReference type="AlphaFoldDB" id="A0A0A9B757"/>
<reference evidence="1" key="2">
    <citation type="journal article" date="2015" name="Data Brief">
        <title>Shoot transcriptome of the giant reed, Arundo donax.</title>
        <authorList>
            <person name="Barrero R.A."/>
            <person name="Guerrero F.D."/>
            <person name="Moolhuijzen P."/>
            <person name="Goolsby J.A."/>
            <person name="Tidwell J."/>
            <person name="Bellgard S.E."/>
            <person name="Bellgard M.I."/>
        </authorList>
    </citation>
    <scope>NUCLEOTIDE SEQUENCE</scope>
    <source>
        <tissue evidence="1">Shoot tissue taken approximately 20 cm above the soil surface</tissue>
    </source>
</reference>
<dbReference type="EMBL" id="GBRH01238719">
    <property type="protein sequence ID" value="JAD59176.1"/>
    <property type="molecule type" value="Transcribed_RNA"/>
</dbReference>
<accession>A0A0A9B757</accession>